<evidence type="ECO:0000313" key="2">
    <source>
        <dbReference type="Proteomes" id="UP000295064"/>
    </source>
</evidence>
<gene>
    <name evidence="1" type="ORF">DFR79_1187</name>
</gene>
<organism evidence="1 2">
    <name type="scientific">Halanaerobium saccharolyticum</name>
    <dbReference type="NCBI Taxonomy" id="43595"/>
    <lineage>
        <taxon>Bacteria</taxon>
        <taxon>Bacillati</taxon>
        <taxon>Bacillota</taxon>
        <taxon>Clostridia</taxon>
        <taxon>Halanaerobiales</taxon>
        <taxon>Halanaerobiaceae</taxon>
        <taxon>Halanaerobium</taxon>
    </lineage>
</organism>
<reference evidence="1 2" key="1">
    <citation type="submission" date="2019-03" db="EMBL/GenBank/DDBJ databases">
        <title>Subsurface microbial communities from deep shales in Ohio and West Virginia, USA.</title>
        <authorList>
            <person name="Wrighton K."/>
        </authorList>
    </citation>
    <scope>NUCLEOTIDE SEQUENCE [LARGE SCALE GENOMIC DNA]</scope>
    <source>
        <strain evidence="1 2">MA284_T2</strain>
    </source>
</reference>
<dbReference type="AlphaFoldDB" id="A0A4R6LLA0"/>
<dbReference type="Proteomes" id="UP000295064">
    <property type="component" value="Unassembled WGS sequence"/>
</dbReference>
<dbReference type="Gene3D" id="6.20.120.50">
    <property type="match status" value="1"/>
</dbReference>
<accession>A0A4R6LLA0</accession>
<name>A0A4R6LLA0_9FIRM</name>
<dbReference type="RefSeq" id="WP_133515462.1">
    <property type="nucleotide sequence ID" value="NZ_SNWX01000018.1"/>
</dbReference>
<proteinExistence type="predicted"/>
<comment type="caution">
    <text evidence="1">The sequence shown here is derived from an EMBL/GenBank/DDBJ whole genome shotgun (WGS) entry which is preliminary data.</text>
</comment>
<sequence length="72" mass="8177">MKVTVDKIENGKAKLLIRPQEKINFLLPVEELPAKTAEGSILEINFELKEDEKKAAEKRVSSLLDKLKNKKS</sequence>
<dbReference type="OrthoDB" id="2112733at2"/>
<dbReference type="EMBL" id="SNWX01000018">
    <property type="protein sequence ID" value="TDO85241.1"/>
    <property type="molecule type" value="Genomic_DNA"/>
</dbReference>
<evidence type="ECO:0000313" key="1">
    <source>
        <dbReference type="EMBL" id="TDO85241.1"/>
    </source>
</evidence>
<dbReference type="Pfam" id="PF11213">
    <property type="entry name" value="DUF3006"/>
    <property type="match status" value="1"/>
</dbReference>
<protein>
    <submittedName>
        <fullName evidence="1">DUF3006 family protein</fullName>
    </submittedName>
</protein>
<dbReference type="InterPro" id="IPR021377">
    <property type="entry name" value="DUF3006"/>
</dbReference>